<reference evidence="2" key="1">
    <citation type="journal article" date="2021" name="Evol. Appl.">
        <title>The genome of the Pyrenean desman and the effects of bottlenecks and inbreeding on the genomic landscape of an endangered species.</title>
        <authorList>
            <person name="Escoda L."/>
            <person name="Castresana J."/>
        </authorList>
    </citation>
    <scope>NUCLEOTIDE SEQUENCE</scope>
    <source>
        <strain evidence="2">IBE-C5619</strain>
    </source>
</reference>
<evidence type="ECO:0000313" key="2">
    <source>
        <dbReference type="EMBL" id="KAG8511327.1"/>
    </source>
</evidence>
<name>A0A8J6DJ23_GALPY</name>
<feature type="region of interest" description="Disordered" evidence="1">
    <location>
        <begin position="84"/>
        <end position="131"/>
    </location>
</feature>
<dbReference type="EMBL" id="JAGFMF010011839">
    <property type="protein sequence ID" value="KAG8511327.1"/>
    <property type="molecule type" value="Genomic_DNA"/>
</dbReference>
<keyword evidence="3" id="KW-1185">Reference proteome</keyword>
<dbReference type="AlphaFoldDB" id="A0A8J6DJ23"/>
<organism evidence="2 3">
    <name type="scientific">Galemys pyrenaicus</name>
    <name type="common">Iberian desman</name>
    <name type="synonym">Pyrenean desman</name>
    <dbReference type="NCBI Taxonomy" id="202257"/>
    <lineage>
        <taxon>Eukaryota</taxon>
        <taxon>Metazoa</taxon>
        <taxon>Chordata</taxon>
        <taxon>Craniata</taxon>
        <taxon>Vertebrata</taxon>
        <taxon>Euteleostomi</taxon>
        <taxon>Mammalia</taxon>
        <taxon>Eutheria</taxon>
        <taxon>Laurasiatheria</taxon>
        <taxon>Eulipotyphla</taxon>
        <taxon>Talpidae</taxon>
        <taxon>Galemys</taxon>
    </lineage>
</organism>
<feature type="compositionally biased region" description="Pro residues" evidence="1">
    <location>
        <begin position="88"/>
        <end position="98"/>
    </location>
</feature>
<sequence length="218" mass="24630">RFRDKKVIAMKLLRTGRNKYGFINRNDTKGNACVHQTAIRTISGSPSAMYRKASLCSLVLLKEEGVQKQQRFWWSPEPAVYTQLAQPPQAPPTWPGPPRSDRQNDQHVRVGKRTRDQRTLAKARPNSRQCFPPYSMLRPSCVGRRDGECNGQSGRESLLVEDIPERTARKKIRKVKEMRATASSHLKVSTATTSIADTDAQEIVNHEMAKTQKMAVSS</sequence>
<accession>A0A8J6DJ23</accession>
<gene>
    <name evidence="2" type="ORF">J0S82_015640</name>
</gene>
<dbReference type="Proteomes" id="UP000700334">
    <property type="component" value="Unassembled WGS sequence"/>
</dbReference>
<evidence type="ECO:0000313" key="3">
    <source>
        <dbReference type="Proteomes" id="UP000700334"/>
    </source>
</evidence>
<evidence type="ECO:0000256" key="1">
    <source>
        <dbReference type="SAM" id="MobiDB-lite"/>
    </source>
</evidence>
<comment type="caution">
    <text evidence="2">The sequence shown here is derived from an EMBL/GenBank/DDBJ whole genome shotgun (WGS) entry which is preliminary data.</text>
</comment>
<protein>
    <submittedName>
        <fullName evidence="2">Uncharacterized protein</fullName>
    </submittedName>
</protein>
<feature type="non-terminal residue" evidence="2">
    <location>
        <position position="218"/>
    </location>
</feature>
<feature type="compositionally biased region" description="Basic and acidic residues" evidence="1">
    <location>
        <begin position="99"/>
        <end position="119"/>
    </location>
</feature>
<proteinExistence type="predicted"/>